<dbReference type="PROSITE" id="PS50280">
    <property type="entry name" value="SET"/>
    <property type="match status" value="1"/>
</dbReference>
<evidence type="ECO:0000256" key="7">
    <source>
        <dbReference type="ARBA" id="ARBA00023242"/>
    </source>
</evidence>
<dbReference type="GO" id="GO:0008276">
    <property type="term" value="F:protein methyltransferase activity"/>
    <property type="evidence" value="ECO:0007669"/>
    <property type="project" value="UniProtKB-ARBA"/>
</dbReference>
<organism evidence="10 11">
    <name type="scientific">Cherax quadricarinatus</name>
    <name type="common">Australian red claw crayfish</name>
    <dbReference type="NCBI Taxonomy" id="27406"/>
    <lineage>
        <taxon>Eukaryota</taxon>
        <taxon>Metazoa</taxon>
        <taxon>Ecdysozoa</taxon>
        <taxon>Arthropoda</taxon>
        <taxon>Crustacea</taxon>
        <taxon>Multicrustacea</taxon>
        <taxon>Malacostraca</taxon>
        <taxon>Eumalacostraca</taxon>
        <taxon>Eucarida</taxon>
        <taxon>Decapoda</taxon>
        <taxon>Pleocyemata</taxon>
        <taxon>Astacidea</taxon>
        <taxon>Parastacoidea</taxon>
        <taxon>Parastacidae</taxon>
        <taxon>Cherax</taxon>
    </lineage>
</organism>
<comment type="subcellular location">
    <subcellularLocation>
        <location evidence="2">Cytoplasm</location>
    </subcellularLocation>
    <subcellularLocation>
        <location evidence="1">Nucleus</location>
    </subcellularLocation>
</comment>
<dbReference type="EMBL" id="JARKIK010000041">
    <property type="protein sequence ID" value="KAK8737849.1"/>
    <property type="molecule type" value="Genomic_DNA"/>
</dbReference>
<evidence type="ECO:0000256" key="1">
    <source>
        <dbReference type="ARBA" id="ARBA00004123"/>
    </source>
</evidence>
<dbReference type="GO" id="GO:0032259">
    <property type="term" value="P:methylation"/>
    <property type="evidence" value="ECO:0007669"/>
    <property type="project" value="UniProtKB-KW"/>
</dbReference>
<dbReference type="GO" id="GO:0005737">
    <property type="term" value="C:cytoplasm"/>
    <property type="evidence" value="ECO:0007669"/>
    <property type="project" value="UniProtKB-SubCell"/>
</dbReference>
<keyword evidence="5" id="KW-0808">Transferase</keyword>
<dbReference type="GO" id="GO:0005634">
    <property type="term" value="C:nucleus"/>
    <property type="evidence" value="ECO:0007669"/>
    <property type="project" value="UniProtKB-SubCell"/>
</dbReference>
<evidence type="ECO:0000256" key="5">
    <source>
        <dbReference type="ARBA" id="ARBA00022679"/>
    </source>
</evidence>
<dbReference type="InterPro" id="IPR052097">
    <property type="entry name" value="SET-MYND_domain_protein"/>
</dbReference>
<evidence type="ECO:0000256" key="8">
    <source>
        <dbReference type="ARBA" id="ARBA00048985"/>
    </source>
</evidence>
<dbReference type="PANTHER" id="PTHR46165:SF2">
    <property type="entry name" value="SET AND MYND DOMAIN-CONTAINING PROTEIN 4"/>
    <property type="match status" value="1"/>
</dbReference>
<dbReference type="Gene3D" id="6.10.140.2220">
    <property type="match status" value="1"/>
</dbReference>
<dbReference type="Proteomes" id="UP001445076">
    <property type="component" value="Unassembled WGS sequence"/>
</dbReference>
<feature type="non-terminal residue" evidence="10">
    <location>
        <position position="1"/>
    </location>
</feature>
<dbReference type="Gene3D" id="1.10.220.160">
    <property type="match status" value="1"/>
</dbReference>
<gene>
    <name evidence="10" type="ORF">OTU49_004273</name>
</gene>
<keyword evidence="6" id="KW-0949">S-adenosyl-L-methionine</keyword>
<sequence length="692" mass="77923">RTEIQDLLNALYEKCDDHGKSEKLALQAKTMGSKAYLKKRDTEALNNFTECLRLAPVDSSLLPLAYANRSAVLFQMGRYKEALQDMDRAEQSGYPAALQHKLLTRRCHCYLILGEQDQAKASLEICKKHSEAVSPDSKEKYAKTVADLEKILANAAVSQMMNTSQEVFCHPSLFKGENTVVRYMTSAFEMRVSDRYGRHIVATDAVRKGSVVFVEKPYAAILLPEYHNTHCHNCFTPAANPVPCKYCCDAIFCKEECRELGQTWHQYECGILHILSSVGIAHLAVRVILVTGWKRCCDIRHEELEDRMEGVGKNGVYNGRDLSDGYRAVYHLMPHFNRCLPEDQLQYCLAAILLATAVLDKTNFPKHNEAVMKSEDHLDVAHLASAVMRHIAQLVSNAHAVTQIMGSSSGGKSKVEKVSQKRIASAIYPTASLMNHSCKPNIINSFYKDLLVIRTIEDVNSDGQIYNCYGPHYCRQVRQERQDSLNRQYFFMCKCEPCTQPEYLQKEASWSGFHCENCGGVLSWMGENEPAGSDFAESTGVFLCLQCHKLQRPSGHLVQVCTKVNSLFEAGEETLLKGDVSSAVSFLKKAVSIGSEVYLPENQYFISVRDTLARAFSELGDFKSCCLELRECLKVVELRYGSESIELAHELLKFSDVLTLASTTDAKLQGEIQDVRRRIDEIFTLNYGPHWK</sequence>
<feature type="domain" description="SET" evidence="9">
    <location>
        <begin position="178"/>
        <end position="470"/>
    </location>
</feature>
<reference evidence="10 11" key="1">
    <citation type="journal article" date="2024" name="BMC Genomics">
        <title>Genome assembly of redclaw crayfish (Cherax quadricarinatus) provides insights into its immune adaptation and hypoxia tolerance.</title>
        <authorList>
            <person name="Liu Z."/>
            <person name="Zheng J."/>
            <person name="Li H."/>
            <person name="Fang K."/>
            <person name="Wang S."/>
            <person name="He J."/>
            <person name="Zhou D."/>
            <person name="Weng S."/>
            <person name="Chi M."/>
            <person name="Gu Z."/>
            <person name="He J."/>
            <person name="Li F."/>
            <person name="Wang M."/>
        </authorList>
    </citation>
    <scope>NUCLEOTIDE SEQUENCE [LARGE SCALE GENOMIC DNA]</scope>
    <source>
        <strain evidence="10">ZL_2023a</strain>
    </source>
</reference>
<evidence type="ECO:0000256" key="4">
    <source>
        <dbReference type="ARBA" id="ARBA00022603"/>
    </source>
</evidence>
<dbReference type="SUPFAM" id="SSF82199">
    <property type="entry name" value="SET domain"/>
    <property type="match status" value="1"/>
</dbReference>
<dbReference type="SUPFAM" id="SSF144232">
    <property type="entry name" value="HIT/MYND zinc finger-like"/>
    <property type="match status" value="1"/>
</dbReference>
<comment type="catalytic activity">
    <reaction evidence="8">
        <text>L-lysyl-[protein] + S-adenosyl-L-methionine = N(6)-methyl-L-lysyl-[protein] + S-adenosyl-L-homocysteine + H(+)</text>
        <dbReference type="Rhea" id="RHEA:51736"/>
        <dbReference type="Rhea" id="RHEA-COMP:9752"/>
        <dbReference type="Rhea" id="RHEA-COMP:13053"/>
        <dbReference type="ChEBI" id="CHEBI:15378"/>
        <dbReference type="ChEBI" id="CHEBI:29969"/>
        <dbReference type="ChEBI" id="CHEBI:57856"/>
        <dbReference type="ChEBI" id="CHEBI:59789"/>
        <dbReference type="ChEBI" id="CHEBI:61929"/>
    </reaction>
</comment>
<dbReference type="InterPro" id="IPR011990">
    <property type="entry name" value="TPR-like_helical_dom_sf"/>
</dbReference>
<evidence type="ECO:0000256" key="6">
    <source>
        <dbReference type="ARBA" id="ARBA00022691"/>
    </source>
</evidence>
<evidence type="ECO:0000259" key="9">
    <source>
        <dbReference type="PROSITE" id="PS50280"/>
    </source>
</evidence>
<keyword evidence="4" id="KW-0489">Methyltransferase</keyword>
<dbReference type="PANTHER" id="PTHR46165">
    <property type="entry name" value="SET AND MYND DOMAIN-CONTAINING PROTEIN 4"/>
    <property type="match status" value="1"/>
</dbReference>
<dbReference type="Pfam" id="PF00856">
    <property type="entry name" value="SET"/>
    <property type="match status" value="1"/>
</dbReference>
<proteinExistence type="predicted"/>
<dbReference type="Gene3D" id="1.25.40.10">
    <property type="entry name" value="Tetratricopeptide repeat domain"/>
    <property type="match status" value="1"/>
</dbReference>
<dbReference type="GO" id="GO:0008170">
    <property type="term" value="F:N-methyltransferase activity"/>
    <property type="evidence" value="ECO:0007669"/>
    <property type="project" value="UniProtKB-ARBA"/>
</dbReference>
<name>A0AAW0XIJ5_CHEQU</name>
<evidence type="ECO:0000256" key="2">
    <source>
        <dbReference type="ARBA" id="ARBA00004496"/>
    </source>
</evidence>
<evidence type="ECO:0000256" key="3">
    <source>
        <dbReference type="ARBA" id="ARBA00022490"/>
    </source>
</evidence>
<dbReference type="Gene3D" id="2.170.270.10">
    <property type="entry name" value="SET domain"/>
    <property type="match status" value="1"/>
</dbReference>
<evidence type="ECO:0000313" key="10">
    <source>
        <dbReference type="EMBL" id="KAK8737849.1"/>
    </source>
</evidence>
<keyword evidence="3" id="KW-0963">Cytoplasm</keyword>
<dbReference type="GO" id="GO:0008757">
    <property type="term" value="F:S-adenosylmethionine-dependent methyltransferase activity"/>
    <property type="evidence" value="ECO:0007669"/>
    <property type="project" value="UniProtKB-ARBA"/>
</dbReference>
<dbReference type="CDD" id="cd10536">
    <property type="entry name" value="SET_SMYD4"/>
    <property type="match status" value="1"/>
</dbReference>
<dbReference type="InterPro" id="IPR046341">
    <property type="entry name" value="SET_dom_sf"/>
</dbReference>
<keyword evidence="11" id="KW-1185">Reference proteome</keyword>
<dbReference type="AlphaFoldDB" id="A0AAW0XIJ5"/>
<accession>A0AAW0XIJ5</accession>
<protein>
    <recommendedName>
        <fullName evidence="9">SET domain-containing protein</fullName>
    </recommendedName>
</protein>
<dbReference type="GO" id="GO:0042826">
    <property type="term" value="F:histone deacetylase binding"/>
    <property type="evidence" value="ECO:0007669"/>
    <property type="project" value="TreeGrafter"/>
</dbReference>
<dbReference type="SUPFAM" id="SSF48452">
    <property type="entry name" value="TPR-like"/>
    <property type="match status" value="1"/>
</dbReference>
<comment type="caution">
    <text evidence="10">The sequence shown here is derived from an EMBL/GenBank/DDBJ whole genome shotgun (WGS) entry which is preliminary data.</text>
</comment>
<feature type="non-terminal residue" evidence="10">
    <location>
        <position position="692"/>
    </location>
</feature>
<evidence type="ECO:0000313" key="11">
    <source>
        <dbReference type="Proteomes" id="UP001445076"/>
    </source>
</evidence>
<dbReference type="InterPro" id="IPR044421">
    <property type="entry name" value="SMYD4_SET"/>
</dbReference>
<keyword evidence="7" id="KW-0539">Nucleus</keyword>
<dbReference type="InterPro" id="IPR001214">
    <property type="entry name" value="SET_dom"/>
</dbReference>